<protein>
    <submittedName>
        <fullName evidence="2">Uncharacterized protein</fullName>
    </submittedName>
</protein>
<reference evidence="2 3" key="1">
    <citation type="submission" date="2019-02" db="EMBL/GenBank/DDBJ databases">
        <title>Sequencing the genomes of 1000 actinobacteria strains.</title>
        <authorList>
            <person name="Klenk H.-P."/>
        </authorList>
    </citation>
    <scope>NUCLEOTIDE SEQUENCE [LARGE SCALE GENOMIC DNA]</scope>
    <source>
        <strain evidence="2 3">DSM 45612</strain>
    </source>
</reference>
<accession>A0A4Q8BBC4</accession>
<organism evidence="2 3">
    <name type="scientific">Micromonospora kangleipakensis</name>
    <dbReference type="NCBI Taxonomy" id="1077942"/>
    <lineage>
        <taxon>Bacteria</taxon>
        <taxon>Bacillati</taxon>
        <taxon>Actinomycetota</taxon>
        <taxon>Actinomycetes</taxon>
        <taxon>Micromonosporales</taxon>
        <taxon>Micromonosporaceae</taxon>
        <taxon>Micromonospora</taxon>
    </lineage>
</organism>
<evidence type="ECO:0000313" key="2">
    <source>
        <dbReference type="EMBL" id="RZU75112.1"/>
    </source>
</evidence>
<comment type="caution">
    <text evidence="2">The sequence shown here is derived from an EMBL/GenBank/DDBJ whole genome shotgun (WGS) entry which is preliminary data.</text>
</comment>
<gene>
    <name evidence="2" type="ORF">EV384_3639</name>
</gene>
<name>A0A4Q8BBC4_9ACTN</name>
<evidence type="ECO:0000256" key="1">
    <source>
        <dbReference type="SAM" id="MobiDB-lite"/>
    </source>
</evidence>
<feature type="region of interest" description="Disordered" evidence="1">
    <location>
        <begin position="21"/>
        <end position="71"/>
    </location>
</feature>
<proteinExistence type="predicted"/>
<keyword evidence="3" id="KW-1185">Reference proteome</keyword>
<dbReference type="Proteomes" id="UP000294114">
    <property type="component" value="Unassembled WGS sequence"/>
</dbReference>
<dbReference type="AlphaFoldDB" id="A0A4Q8BBC4"/>
<feature type="compositionally biased region" description="Polar residues" evidence="1">
    <location>
        <begin position="36"/>
        <end position="51"/>
    </location>
</feature>
<evidence type="ECO:0000313" key="3">
    <source>
        <dbReference type="Proteomes" id="UP000294114"/>
    </source>
</evidence>
<dbReference type="EMBL" id="SHLD01000001">
    <property type="protein sequence ID" value="RZU75112.1"/>
    <property type="molecule type" value="Genomic_DNA"/>
</dbReference>
<sequence>MDAGCSSGCSNDDGRRRTITCFRRAGPSEGSRRWTLPTSRPELTSEGSSGCSRERQRAGKDNGLSSSPLFGEHDGVPDLVWEEVKNFFDPDLMGSLPDVRVEDASLEDWQAVFDLVETKGWRWEYSVGDAVVPLPPAADVLARPADAELPIVRVWPVPGVLVNFWPYSAAEIDFDIDLRELQGQERLDIVCGFFAAIGRRLRKPVLMAPEGDYHHPVLGFDVEADRVVPLADPRLPSKRQGGALAGD</sequence>